<keyword evidence="1" id="KW-0677">Repeat</keyword>
<comment type="caution">
    <text evidence="3">The sequence shown here is derived from an EMBL/GenBank/DDBJ whole genome shotgun (WGS) entry which is preliminary data.</text>
</comment>
<dbReference type="Proteomes" id="UP001159428">
    <property type="component" value="Unassembled WGS sequence"/>
</dbReference>
<protein>
    <submittedName>
        <fullName evidence="3">Uncharacterized protein</fullName>
    </submittedName>
</protein>
<dbReference type="Pfam" id="PF02493">
    <property type="entry name" value="MORN"/>
    <property type="match status" value="2"/>
</dbReference>
<dbReference type="InterPro" id="IPR003409">
    <property type="entry name" value="MORN"/>
</dbReference>
<dbReference type="AlphaFoldDB" id="A0AAU9VWM3"/>
<evidence type="ECO:0000313" key="4">
    <source>
        <dbReference type="Proteomes" id="UP001159428"/>
    </source>
</evidence>
<dbReference type="SUPFAM" id="SSF82185">
    <property type="entry name" value="Histone H3 K4-specific methyltransferase SET7/9 N-terminal domain"/>
    <property type="match status" value="1"/>
</dbReference>
<keyword evidence="4" id="KW-1185">Reference proteome</keyword>
<proteinExistence type="predicted"/>
<feature type="region of interest" description="Disordered" evidence="2">
    <location>
        <begin position="108"/>
        <end position="139"/>
    </location>
</feature>
<organism evidence="3 4">
    <name type="scientific">Pocillopora meandrina</name>
    <dbReference type="NCBI Taxonomy" id="46732"/>
    <lineage>
        <taxon>Eukaryota</taxon>
        <taxon>Metazoa</taxon>
        <taxon>Cnidaria</taxon>
        <taxon>Anthozoa</taxon>
        <taxon>Hexacorallia</taxon>
        <taxon>Scleractinia</taxon>
        <taxon>Astrocoeniina</taxon>
        <taxon>Pocilloporidae</taxon>
        <taxon>Pocillopora</taxon>
    </lineage>
</organism>
<evidence type="ECO:0000313" key="3">
    <source>
        <dbReference type="EMBL" id="CAH3039907.1"/>
    </source>
</evidence>
<accession>A0AAU9VWM3</accession>
<reference evidence="3 4" key="1">
    <citation type="submission" date="2022-05" db="EMBL/GenBank/DDBJ databases">
        <authorList>
            <consortium name="Genoscope - CEA"/>
            <person name="William W."/>
        </authorList>
    </citation>
    <scope>NUCLEOTIDE SEQUENCE [LARGE SCALE GENOMIC DNA]</scope>
</reference>
<dbReference type="Gene3D" id="2.20.110.10">
    <property type="entry name" value="Histone H3 K4-specific methyltransferase SET7/9 N-terminal domain"/>
    <property type="match status" value="1"/>
</dbReference>
<sequence>MGLCASGEPKNYETINPYDGDTFLCFRHGKGTYHYSDGDTYVGQWRWNNLHGHGLYKHKTGEVKQGYFYQNQYIGNDPGNLFAATTCCTGSCFGGAQSGPIASDEEIRKQAMKEKAEQKAKEREAQQRRRDEIRQKYLT</sequence>
<evidence type="ECO:0000256" key="2">
    <source>
        <dbReference type="SAM" id="MobiDB-lite"/>
    </source>
</evidence>
<name>A0AAU9VWM3_9CNID</name>
<evidence type="ECO:0000256" key="1">
    <source>
        <dbReference type="ARBA" id="ARBA00022737"/>
    </source>
</evidence>
<dbReference type="EMBL" id="CALNXJ010000005">
    <property type="protein sequence ID" value="CAH3039907.1"/>
    <property type="molecule type" value="Genomic_DNA"/>
</dbReference>
<gene>
    <name evidence="3" type="ORF">PMEA_00025507</name>
</gene>